<dbReference type="Gene3D" id="1.20.58.560">
    <property type="match status" value="1"/>
</dbReference>
<dbReference type="CDD" id="cd05398">
    <property type="entry name" value="NT_ClassII-CCAase"/>
    <property type="match status" value="1"/>
</dbReference>
<evidence type="ECO:0000256" key="3">
    <source>
        <dbReference type="ARBA" id="ARBA00022694"/>
    </source>
</evidence>
<keyword evidence="9 11" id="KW-0460">Magnesium</keyword>
<feature type="binding site" evidence="11">
    <location>
        <position position="47"/>
    </location>
    <ligand>
        <name>Mg(2+)</name>
        <dbReference type="ChEBI" id="CHEBI:18420"/>
    </ligand>
</feature>
<dbReference type="InterPro" id="IPR032828">
    <property type="entry name" value="PolyA_RNA-bd"/>
</dbReference>
<evidence type="ECO:0000313" key="15">
    <source>
        <dbReference type="EMBL" id="MFD1412103.1"/>
    </source>
</evidence>
<dbReference type="Proteomes" id="UP001597191">
    <property type="component" value="Unassembled WGS sequence"/>
</dbReference>
<dbReference type="InterPro" id="IPR023068">
    <property type="entry name" value="CCA-adding_enz_firmicutes"/>
</dbReference>
<feature type="domain" description="tRNA nucleotidyltransferase/poly(A) polymerase RNA and SrmB- binding" evidence="13">
    <location>
        <begin position="174"/>
        <end position="231"/>
    </location>
</feature>
<dbReference type="Gene3D" id="1.10.246.80">
    <property type="match status" value="1"/>
</dbReference>
<dbReference type="Gene3D" id="1.10.110.30">
    <property type="match status" value="1"/>
</dbReference>
<evidence type="ECO:0000259" key="13">
    <source>
        <dbReference type="Pfam" id="PF12627"/>
    </source>
</evidence>
<dbReference type="Pfam" id="PF12627">
    <property type="entry name" value="PolyA_pol_RNAbd"/>
    <property type="match status" value="1"/>
</dbReference>
<dbReference type="PANTHER" id="PTHR46173:SF1">
    <property type="entry name" value="CCA TRNA NUCLEOTIDYLTRANSFERASE 1, MITOCHONDRIAL"/>
    <property type="match status" value="1"/>
</dbReference>
<dbReference type="PANTHER" id="PTHR46173">
    <property type="entry name" value="CCA TRNA NUCLEOTIDYLTRANSFERASE 1, MITOCHONDRIAL"/>
    <property type="match status" value="1"/>
</dbReference>
<evidence type="ECO:0000256" key="7">
    <source>
        <dbReference type="ARBA" id="ARBA00022800"/>
    </source>
</evidence>
<feature type="binding site" evidence="11">
    <location>
        <position position="32"/>
    </location>
    <ligand>
        <name>ATP</name>
        <dbReference type="ChEBI" id="CHEBI:30616"/>
    </ligand>
</feature>
<feature type="binding site" evidence="11">
    <location>
        <position position="168"/>
    </location>
    <ligand>
        <name>CTP</name>
        <dbReference type="ChEBI" id="CHEBI:37563"/>
    </ligand>
</feature>
<proteinExistence type="inferred from homology"/>
<dbReference type="RefSeq" id="WP_125648592.1">
    <property type="nucleotide sequence ID" value="NZ_JBHTOH010000093.1"/>
</dbReference>
<evidence type="ECO:0000256" key="5">
    <source>
        <dbReference type="ARBA" id="ARBA00022723"/>
    </source>
</evidence>
<feature type="binding site" evidence="11">
    <location>
        <position position="45"/>
    </location>
    <ligand>
        <name>Mg(2+)</name>
        <dbReference type="ChEBI" id="CHEBI:18420"/>
    </ligand>
</feature>
<feature type="binding site" evidence="11">
    <location>
        <position position="116"/>
    </location>
    <ligand>
        <name>ATP</name>
        <dbReference type="ChEBI" id="CHEBI:30616"/>
    </ligand>
</feature>
<dbReference type="InterPro" id="IPR043519">
    <property type="entry name" value="NT_sf"/>
</dbReference>
<feature type="binding site" evidence="11">
    <location>
        <position position="162"/>
    </location>
    <ligand>
        <name>ATP</name>
        <dbReference type="ChEBI" id="CHEBI:30616"/>
    </ligand>
</feature>
<dbReference type="Pfam" id="PF13735">
    <property type="entry name" value="tRNA_NucTran2_2"/>
    <property type="match status" value="1"/>
</dbReference>
<keyword evidence="16" id="KW-1185">Reference proteome</keyword>
<keyword evidence="4 11" id="KW-0548">Nucleotidyltransferase</keyword>
<protein>
    <recommendedName>
        <fullName evidence="11">CCA-adding enzyme</fullName>
        <ecNumber evidence="11">2.7.7.72</ecNumber>
    </recommendedName>
    <alternativeName>
        <fullName evidence="11">CCA tRNA nucleotidyltransferase</fullName>
    </alternativeName>
    <alternativeName>
        <fullName evidence="11">tRNA CCA-pyrophosphorylase</fullName>
    </alternativeName>
    <alternativeName>
        <fullName evidence="11">tRNA adenylyl-/cytidylyl- transferase</fullName>
    </alternativeName>
    <alternativeName>
        <fullName evidence="11">tRNA nucleotidyltransferase</fullName>
    </alternativeName>
    <alternativeName>
        <fullName evidence="11">tRNA-NT</fullName>
    </alternativeName>
</protein>
<evidence type="ECO:0000256" key="2">
    <source>
        <dbReference type="ARBA" id="ARBA00022679"/>
    </source>
</evidence>
<dbReference type="SUPFAM" id="SSF81301">
    <property type="entry name" value="Nucleotidyltransferase"/>
    <property type="match status" value="1"/>
</dbReference>
<sequence length="405" mass="45960">MYLKEFPLEFEQALPILQQITTNGYEAYFVGGSVRDHLLGKAIADVDIASSAFPAEIKTIFPTTIDTGIKHGTVTVRWHQRNYEVTTFRTESGYQDFRRPDHVTFVRSLLKDLQRRDFTINALAVRADGLVIDEFTGLADLQAHLIRAVGNGDERFHEDALRMMRAVRFSSQLDFRIEAATFASLIKMAPLLEKIAVERIHSEFVKMMLSPHWQQGWSQFVSSGLIQHTPFFKNRSAARPGFAQQDAQALPDETSVWLLLALAMNLTYQQTQQLLRQWKTANQVQQDTLAAWNFSQLLKQNRTLTASELYQADPKMLQRLTAVGANLAWQTDFRQLTAAYQQLPIKNDHELALNGGDLIQQLGLKPGPQLGQLLAAVKTAVLTGVVENQKSDLIHWSRKRLRDMI</sequence>
<dbReference type="EMBL" id="JBHTOH010000093">
    <property type="protein sequence ID" value="MFD1412103.1"/>
    <property type="molecule type" value="Genomic_DNA"/>
</dbReference>
<feature type="domain" description="Poly A polymerase head" evidence="12">
    <location>
        <begin position="27"/>
        <end position="147"/>
    </location>
</feature>
<evidence type="ECO:0000259" key="14">
    <source>
        <dbReference type="Pfam" id="PF13735"/>
    </source>
</evidence>
<feature type="binding site" evidence="11">
    <location>
        <position position="168"/>
    </location>
    <ligand>
        <name>ATP</name>
        <dbReference type="ChEBI" id="CHEBI:30616"/>
    </ligand>
</feature>
<keyword evidence="7 11" id="KW-0692">RNA repair</keyword>
<name>A0ABW4BR49_9LACO</name>
<evidence type="ECO:0000256" key="8">
    <source>
        <dbReference type="ARBA" id="ARBA00022840"/>
    </source>
</evidence>
<comment type="catalytic activity">
    <reaction evidence="11">
        <text>a tRNA with a 3' CCA end + 2 CTP + ATP = a tRNA with a 3' CCACCA end + 3 diphosphate</text>
        <dbReference type="Rhea" id="RHEA:76235"/>
        <dbReference type="Rhea" id="RHEA-COMP:10468"/>
        <dbReference type="Rhea" id="RHEA-COMP:18655"/>
        <dbReference type="ChEBI" id="CHEBI:30616"/>
        <dbReference type="ChEBI" id="CHEBI:33019"/>
        <dbReference type="ChEBI" id="CHEBI:37563"/>
        <dbReference type="ChEBI" id="CHEBI:83071"/>
        <dbReference type="ChEBI" id="CHEBI:195187"/>
    </reaction>
</comment>
<evidence type="ECO:0000256" key="4">
    <source>
        <dbReference type="ARBA" id="ARBA00022695"/>
    </source>
</evidence>
<evidence type="ECO:0000313" key="16">
    <source>
        <dbReference type="Proteomes" id="UP001597191"/>
    </source>
</evidence>
<keyword evidence="8 11" id="KW-0067">ATP-binding</keyword>
<dbReference type="GO" id="GO:0004810">
    <property type="term" value="F:CCA tRNA nucleotidyltransferase activity"/>
    <property type="evidence" value="ECO:0007669"/>
    <property type="project" value="UniProtKB-EC"/>
</dbReference>
<feature type="binding site" evidence="11">
    <location>
        <position position="165"/>
    </location>
    <ligand>
        <name>ATP</name>
        <dbReference type="ChEBI" id="CHEBI:30616"/>
    </ligand>
</feature>
<comment type="subunit">
    <text evidence="11">Homodimer.</text>
</comment>
<keyword evidence="6 11" id="KW-0547">Nucleotide-binding</keyword>
<dbReference type="HAMAP" id="MF_01263">
    <property type="entry name" value="CCA_bact_type3"/>
    <property type="match status" value="1"/>
</dbReference>
<evidence type="ECO:0000256" key="1">
    <source>
        <dbReference type="ARBA" id="ARBA00001946"/>
    </source>
</evidence>
<dbReference type="InterPro" id="IPR050264">
    <property type="entry name" value="Bact_CCA-adding_enz_type3_sf"/>
</dbReference>
<keyword evidence="3 11" id="KW-0819">tRNA processing</keyword>
<dbReference type="EC" id="2.7.7.72" evidence="11"/>
<feature type="binding site" evidence="11">
    <location>
        <position position="162"/>
    </location>
    <ligand>
        <name>CTP</name>
        <dbReference type="ChEBI" id="CHEBI:37563"/>
    </ligand>
</feature>
<comment type="function">
    <text evidence="11">Catalyzes the addition and repair of the essential 3'-terminal CCA sequence in tRNAs without using a nucleic acid template. Adds these three nucleotides in the order of C, C, and A to the tRNA nucleotide-73, using CTP and ATP as substrates and producing inorganic pyrophosphate. tRNA 3'-terminal CCA addition is required both for tRNA processing and repair. Also involved in tRNA surveillance by mediating tandem CCA addition to generate a CCACCA at the 3' terminus of unstable tRNAs. While stable tRNAs receive only 3'-terminal CCA, unstable tRNAs are marked with CCACCA and rapidly degraded.</text>
</comment>
<dbReference type="SUPFAM" id="SSF81891">
    <property type="entry name" value="Poly A polymerase C-terminal region-like"/>
    <property type="match status" value="1"/>
</dbReference>
<keyword evidence="5 11" id="KW-0479">Metal-binding</keyword>
<accession>A0ABW4BR49</accession>
<comment type="cofactor">
    <cofactor evidence="1 11">
        <name>Mg(2+)</name>
        <dbReference type="ChEBI" id="CHEBI:18420"/>
    </cofactor>
</comment>
<dbReference type="Pfam" id="PF01743">
    <property type="entry name" value="PolyA_pol"/>
    <property type="match status" value="1"/>
</dbReference>
<organism evidence="15 16">
    <name type="scientific">Lapidilactobacillus gannanensis</name>
    <dbReference type="NCBI Taxonomy" id="2486002"/>
    <lineage>
        <taxon>Bacteria</taxon>
        <taxon>Bacillati</taxon>
        <taxon>Bacillota</taxon>
        <taxon>Bacilli</taxon>
        <taxon>Lactobacillales</taxon>
        <taxon>Lactobacillaceae</taxon>
        <taxon>Lapidilactobacillus</taxon>
    </lineage>
</organism>
<feature type="domain" description="CCA-adding enzyme C-terminal" evidence="14">
    <location>
        <begin position="250"/>
        <end position="396"/>
    </location>
</feature>
<feature type="binding site" evidence="11">
    <location>
        <position position="159"/>
    </location>
    <ligand>
        <name>CTP</name>
        <dbReference type="ChEBI" id="CHEBI:37563"/>
    </ligand>
</feature>
<evidence type="ECO:0000256" key="6">
    <source>
        <dbReference type="ARBA" id="ARBA00022741"/>
    </source>
</evidence>
<feature type="binding site" evidence="11">
    <location>
        <position position="159"/>
    </location>
    <ligand>
        <name>ATP</name>
        <dbReference type="ChEBI" id="CHEBI:30616"/>
    </ligand>
</feature>
<reference evidence="16" key="1">
    <citation type="journal article" date="2019" name="Int. J. Syst. Evol. Microbiol.">
        <title>The Global Catalogue of Microorganisms (GCM) 10K type strain sequencing project: providing services to taxonomists for standard genome sequencing and annotation.</title>
        <authorList>
            <consortium name="The Broad Institute Genomics Platform"/>
            <consortium name="The Broad Institute Genome Sequencing Center for Infectious Disease"/>
            <person name="Wu L."/>
            <person name="Ma J."/>
        </authorList>
    </citation>
    <scope>NUCLEOTIDE SEQUENCE [LARGE SCALE GENOMIC DNA]</scope>
    <source>
        <strain evidence="16">CCM 8937</strain>
    </source>
</reference>
<dbReference type="InterPro" id="IPR032810">
    <property type="entry name" value="CCA-adding_enz_C"/>
</dbReference>
<evidence type="ECO:0000259" key="12">
    <source>
        <dbReference type="Pfam" id="PF01743"/>
    </source>
</evidence>
<feature type="binding site" evidence="11">
    <location>
        <position position="32"/>
    </location>
    <ligand>
        <name>CTP</name>
        <dbReference type="ChEBI" id="CHEBI:37563"/>
    </ligand>
</feature>
<dbReference type="InterPro" id="IPR002646">
    <property type="entry name" value="PolA_pol_head_dom"/>
</dbReference>
<comment type="catalytic activity">
    <reaction evidence="11">
        <text>a tRNA precursor + 2 CTP + ATP = a tRNA with a 3' CCA end + 3 diphosphate</text>
        <dbReference type="Rhea" id="RHEA:14433"/>
        <dbReference type="Rhea" id="RHEA-COMP:10465"/>
        <dbReference type="Rhea" id="RHEA-COMP:10468"/>
        <dbReference type="ChEBI" id="CHEBI:30616"/>
        <dbReference type="ChEBI" id="CHEBI:33019"/>
        <dbReference type="ChEBI" id="CHEBI:37563"/>
        <dbReference type="ChEBI" id="CHEBI:74896"/>
        <dbReference type="ChEBI" id="CHEBI:83071"/>
        <dbReference type="EC" id="2.7.7.72"/>
    </reaction>
</comment>
<dbReference type="NCBIfam" id="NF009814">
    <property type="entry name" value="PRK13299.1"/>
    <property type="match status" value="1"/>
</dbReference>
<comment type="similarity">
    <text evidence="11">Belongs to the tRNA nucleotidyltransferase/poly(A) polymerase family. Bacterial CCA-adding enzyme type 3 subfamily.</text>
</comment>
<gene>
    <name evidence="11" type="primary">cca</name>
    <name evidence="15" type="ORF">ACFQ4R_10980</name>
</gene>
<evidence type="ECO:0000256" key="10">
    <source>
        <dbReference type="ARBA" id="ARBA00022884"/>
    </source>
</evidence>
<dbReference type="Gene3D" id="3.30.460.10">
    <property type="entry name" value="Beta Polymerase, domain 2"/>
    <property type="match status" value="1"/>
</dbReference>
<feature type="binding site" evidence="11">
    <location>
        <position position="165"/>
    </location>
    <ligand>
        <name>CTP</name>
        <dbReference type="ChEBI" id="CHEBI:37563"/>
    </ligand>
</feature>
<feature type="binding site" evidence="11">
    <location>
        <position position="35"/>
    </location>
    <ligand>
        <name>ATP</name>
        <dbReference type="ChEBI" id="CHEBI:30616"/>
    </ligand>
</feature>
<feature type="binding site" evidence="11">
    <location>
        <position position="35"/>
    </location>
    <ligand>
        <name>CTP</name>
        <dbReference type="ChEBI" id="CHEBI:37563"/>
    </ligand>
</feature>
<feature type="binding site" evidence="11">
    <location>
        <position position="116"/>
    </location>
    <ligand>
        <name>CTP</name>
        <dbReference type="ChEBI" id="CHEBI:37563"/>
    </ligand>
</feature>
<evidence type="ECO:0000256" key="9">
    <source>
        <dbReference type="ARBA" id="ARBA00022842"/>
    </source>
</evidence>
<evidence type="ECO:0000256" key="11">
    <source>
        <dbReference type="HAMAP-Rule" id="MF_01263"/>
    </source>
</evidence>
<keyword evidence="10 11" id="KW-0694">RNA-binding</keyword>
<keyword evidence="2 11" id="KW-0808">Transferase</keyword>
<comment type="caution">
    <text evidence="15">The sequence shown here is derived from an EMBL/GenBank/DDBJ whole genome shotgun (WGS) entry which is preliminary data.</text>
</comment>
<comment type="miscellaneous">
    <text evidence="11">A single active site specifically recognizes both ATP and CTP and is responsible for their addition.</text>
</comment>